<reference evidence="1" key="1">
    <citation type="submission" date="2014-11" db="EMBL/GenBank/DDBJ databases">
        <authorList>
            <person name="Amaro Gonzalez C."/>
        </authorList>
    </citation>
    <scope>NUCLEOTIDE SEQUENCE</scope>
</reference>
<protein>
    <submittedName>
        <fullName evidence="1">Uncharacterized protein</fullName>
    </submittedName>
</protein>
<organism evidence="1">
    <name type="scientific">Anguilla anguilla</name>
    <name type="common">European freshwater eel</name>
    <name type="synonym">Muraena anguilla</name>
    <dbReference type="NCBI Taxonomy" id="7936"/>
    <lineage>
        <taxon>Eukaryota</taxon>
        <taxon>Metazoa</taxon>
        <taxon>Chordata</taxon>
        <taxon>Craniata</taxon>
        <taxon>Vertebrata</taxon>
        <taxon>Euteleostomi</taxon>
        <taxon>Actinopterygii</taxon>
        <taxon>Neopterygii</taxon>
        <taxon>Teleostei</taxon>
        <taxon>Anguilliformes</taxon>
        <taxon>Anguillidae</taxon>
        <taxon>Anguilla</taxon>
    </lineage>
</organism>
<proteinExistence type="predicted"/>
<name>A0A0E9TIK6_ANGAN</name>
<accession>A0A0E9TIK6</accession>
<sequence>MHYHSLNRGRE</sequence>
<reference evidence="1" key="2">
    <citation type="journal article" date="2015" name="Fish Shellfish Immunol.">
        <title>Early steps in the European eel (Anguilla anguilla)-Vibrio vulnificus interaction in the gills: Role of the RtxA13 toxin.</title>
        <authorList>
            <person name="Callol A."/>
            <person name="Pajuelo D."/>
            <person name="Ebbesson L."/>
            <person name="Teles M."/>
            <person name="MacKenzie S."/>
            <person name="Amaro C."/>
        </authorList>
    </citation>
    <scope>NUCLEOTIDE SEQUENCE</scope>
</reference>
<evidence type="ECO:0000313" key="1">
    <source>
        <dbReference type="EMBL" id="JAH53519.1"/>
    </source>
</evidence>
<dbReference type="EMBL" id="GBXM01055058">
    <property type="protein sequence ID" value="JAH53519.1"/>
    <property type="molecule type" value="Transcribed_RNA"/>
</dbReference>